<dbReference type="InterPro" id="IPR005794">
    <property type="entry name" value="Fmt"/>
</dbReference>
<dbReference type="AlphaFoldDB" id="E2ZCK3"/>
<evidence type="ECO:0000259" key="7">
    <source>
        <dbReference type="Pfam" id="PF02911"/>
    </source>
</evidence>
<feature type="binding site" evidence="5">
    <location>
        <begin position="109"/>
        <end position="112"/>
    </location>
    <ligand>
        <name>(6S)-5,6,7,8-tetrahydrofolate</name>
        <dbReference type="ChEBI" id="CHEBI:57453"/>
    </ligand>
</feature>
<dbReference type="SUPFAM" id="SSF53328">
    <property type="entry name" value="Formyltransferase"/>
    <property type="match status" value="1"/>
</dbReference>
<keyword evidence="4 5" id="KW-0648">Protein biosynthesis</keyword>
<evidence type="ECO:0000256" key="5">
    <source>
        <dbReference type="HAMAP-Rule" id="MF_00182"/>
    </source>
</evidence>
<evidence type="ECO:0000256" key="1">
    <source>
        <dbReference type="ARBA" id="ARBA00010699"/>
    </source>
</evidence>
<comment type="similarity">
    <text evidence="1 5">Belongs to the Fmt family.</text>
</comment>
<evidence type="ECO:0000256" key="2">
    <source>
        <dbReference type="ARBA" id="ARBA00012261"/>
    </source>
</evidence>
<dbReference type="RefSeq" id="WP_006942549.1">
    <property type="nucleotide sequence ID" value="NZ_GL538208.1"/>
</dbReference>
<proteinExistence type="inferred from homology"/>
<dbReference type="InterPro" id="IPR036477">
    <property type="entry name" value="Formyl_transf_N_sf"/>
</dbReference>
<dbReference type="Proteomes" id="UP000003195">
    <property type="component" value="Unassembled WGS sequence"/>
</dbReference>
<dbReference type="Pfam" id="PF00551">
    <property type="entry name" value="Formyl_trans_N"/>
    <property type="match status" value="1"/>
</dbReference>
<evidence type="ECO:0000256" key="4">
    <source>
        <dbReference type="ARBA" id="ARBA00022917"/>
    </source>
</evidence>
<dbReference type="CDD" id="cd08646">
    <property type="entry name" value="FMT_core_Met-tRNA-FMT_N"/>
    <property type="match status" value="1"/>
</dbReference>
<dbReference type="NCBIfam" id="TIGR00460">
    <property type="entry name" value="fmt"/>
    <property type="match status" value="1"/>
</dbReference>
<dbReference type="Pfam" id="PF02911">
    <property type="entry name" value="Formyl_trans_C"/>
    <property type="match status" value="1"/>
</dbReference>
<dbReference type="HOGENOM" id="CLU_033347_1_1_9"/>
<comment type="function">
    <text evidence="5">Attaches a formyl group to the free amino group of methionyl-tRNA(fMet). The formyl group appears to play a dual role in the initiator identity of N-formylmethionyl-tRNA by promoting its recognition by IF2 and preventing the misappropriation of this tRNA by the elongation apparatus.</text>
</comment>
<dbReference type="EMBL" id="AECS01000037">
    <property type="protein sequence ID" value="EFQ04190.1"/>
    <property type="molecule type" value="Genomic_DNA"/>
</dbReference>
<gene>
    <name evidence="5 8" type="primary">fmt</name>
    <name evidence="8" type="ORF">HMPREF9429_01375</name>
</gene>
<dbReference type="HAMAP" id="MF_00182">
    <property type="entry name" value="Formyl_trans"/>
    <property type="match status" value="1"/>
</dbReference>
<keyword evidence="3 5" id="KW-0808">Transferase</keyword>
<protein>
    <recommendedName>
        <fullName evidence="2 5">Methionyl-tRNA formyltransferase</fullName>
        <ecNumber evidence="2 5">2.1.2.9</ecNumber>
    </recommendedName>
</protein>
<dbReference type="CDD" id="cd08704">
    <property type="entry name" value="Met_tRNA_FMT_C"/>
    <property type="match status" value="1"/>
</dbReference>
<dbReference type="InterPro" id="IPR011034">
    <property type="entry name" value="Formyl_transferase-like_C_sf"/>
</dbReference>
<organism evidence="8 9">
    <name type="scientific">Megasphaera micronuciformis F0359</name>
    <dbReference type="NCBI Taxonomy" id="706434"/>
    <lineage>
        <taxon>Bacteria</taxon>
        <taxon>Bacillati</taxon>
        <taxon>Bacillota</taxon>
        <taxon>Negativicutes</taxon>
        <taxon>Veillonellales</taxon>
        <taxon>Veillonellaceae</taxon>
        <taxon>Megasphaera</taxon>
    </lineage>
</organism>
<dbReference type="SUPFAM" id="SSF50486">
    <property type="entry name" value="FMT C-terminal domain-like"/>
    <property type="match status" value="1"/>
</dbReference>
<dbReference type="PANTHER" id="PTHR11138">
    <property type="entry name" value="METHIONYL-TRNA FORMYLTRANSFERASE"/>
    <property type="match status" value="1"/>
</dbReference>
<dbReference type="OrthoDB" id="9802815at2"/>
<comment type="caution">
    <text evidence="8">The sequence shown here is derived from an EMBL/GenBank/DDBJ whole genome shotgun (WGS) entry which is preliminary data.</text>
</comment>
<keyword evidence="9" id="KW-1185">Reference proteome</keyword>
<dbReference type="InterPro" id="IPR041711">
    <property type="entry name" value="Met-tRNA-FMT_N"/>
</dbReference>
<feature type="domain" description="Formyl transferase N-terminal" evidence="6">
    <location>
        <begin position="1"/>
        <end position="180"/>
    </location>
</feature>
<evidence type="ECO:0000256" key="3">
    <source>
        <dbReference type="ARBA" id="ARBA00022679"/>
    </source>
</evidence>
<dbReference type="EC" id="2.1.2.9" evidence="2 5"/>
<comment type="catalytic activity">
    <reaction evidence="5">
        <text>L-methionyl-tRNA(fMet) + (6R)-10-formyltetrahydrofolate = N-formyl-L-methionyl-tRNA(fMet) + (6S)-5,6,7,8-tetrahydrofolate + H(+)</text>
        <dbReference type="Rhea" id="RHEA:24380"/>
        <dbReference type="Rhea" id="RHEA-COMP:9952"/>
        <dbReference type="Rhea" id="RHEA-COMP:9953"/>
        <dbReference type="ChEBI" id="CHEBI:15378"/>
        <dbReference type="ChEBI" id="CHEBI:57453"/>
        <dbReference type="ChEBI" id="CHEBI:78530"/>
        <dbReference type="ChEBI" id="CHEBI:78844"/>
        <dbReference type="ChEBI" id="CHEBI:195366"/>
        <dbReference type="EC" id="2.1.2.9"/>
    </reaction>
</comment>
<dbReference type="GO" id="GO:0005829">
    <property type="term" value="C:cytosol"/>
    <property type="evidence" value="ECO:0007669"/>
    <property type="project" value="TreeGrafter"/>
</dbReference>
<evidence type="ECO:0000259" key="6">
    <source>
        <dbReference type="Pfam" id="PF00551"/>
    </source>
</evidence>
<dbReference type="PANTHER" id="PTHR11138:SF5">
    <property type="entry name" value="METHIONYL-TRNA FORMYLTRANSFERASE, MITOCHONDRIAL"/>
    <property type="match status" value="1"/>
</dbReference>
<dbReference type="eggNOG" id="COG0223">
    <property type="taxonomic scope" value="Bacteria"/>
</dbReference>
<dbReference type="InterPro" id="IPR044135">
    <property type="entry name" value="Met-tRNA-FMT_C"/>
</dbReference>
<dbReference type="GO" id="GO:0004479">
    <property type="term" value="F:methionyl-tRNA formyltransferase activity"/>
    <property type="evidence" value="ECO:0007669"/>
    <property type="project" value="UniProtKB-UniRule"/>
</dbReference>
<dbReference type="InterPro" id="IPR005793">
    <property type="entry name" value="Formyl_trans_C"/>
</dbReference>
<reference evidence="8 9" key="1">
    <citation type="submission" date="2010-08" db="EMBL/GenBank/DDBJ databases">
        <authorList>
            <person name="Weinstock G."/>
            <person name="Sodergren E."/>
            <person name="Clifton S."/>
            <person name="Fulton L."/>
            <person name="Fulton B."/>
            <person name="Courtney L."/>
            <person name="Fronick C."/>
            <person name="Harrison M."/>
            <person name="Strong C."/>
            <person name="Farmer C."/>
            <person name="Delahaunty K."/>
            <person name="Markovic C."/>
            <person name="Hall O."/>
            <person name="Minx P."/>
            <person name="Tomlinson C."/>
            <person name="Mitreva M."/>
            <person name="Hou S."/>
            <person name="Chen J."/>
            <person name="Wollam A."/>
            <person name="Pepin K.H."/>
            <person name="Johnson M."/>
            <person name="Bhonagiri V."/>
            <person name="Zhang X."/>
            <person name="Suruliraj S."/>
            <person name="Warren W."/>
            <person name="Chinwalla A."/>
            <person name="Mardis E.R."/>
            <person name="Wilson R.K."/>
        </authorList>
    </citation>
    <scope>NUCLEOTIDE SEQUENCE [LARGE SCALE GENOMIC DNA]</scope>
    <source>
        <strain evidence="8 9">F0359</strain>
    </source>
</reference>
<dbReference type="Gene3D" id="3.40.50.12230">
    <property type="match status" value="1"/>
</dbReference>
<evidence type="ECO:0000313" key="8">
    <source>
        <dbReference type="EMBL" id="EFQ04190.1"/>
    </source>
</evidence>
<name>E2ZCK3_9FIRM</name>
<sequence>MKILFMGTPDFSVPSLEAVVAAGHEVVAVVTQPDKQRGRGKTVSFSPVKEKALELGLPVLQPESVRDESVIKTLTDLQAQIIVVIAYGKILPSQILTAAPYGCINIHASLLPKYRGAAPIQYAVLNGDEYSGISIMKLDEGMDTGDVLLQEKIRLAPDETTGSLFEKLSLLGKDVLLKVLADPDSYEKNAVRQNHKAATYTQKIDKSMARINWQEDAIVIERTVRTLEPSPGAYTFWDKKRLKIHGAHAVQASTDNAPGTVISVSKSDFTVQTGAGALKVTSVQPESRKTMTSAQFLQSHDLQVGAVLGIE</sequence>
<accession>E2ZCK3</accession>
<dbReference type="STRING" id="706434.HMPREF9429_01375"/>
<dbReference type="InterPro" id="IPR002376">
    <property type="entry name" value="Formyl_transf_N"/>
</dbReference>
<feature type="domain" description="Formyl transferase C-terminal" evidence="7">
    <location>
        <begin position="203"/>
        <end position="300"/>
    </location>
</feature>
<evidence type="ECO:0000313" key="9">
    <source>
        <dbReference type="Proteomes" id="UP000003195"/>
    </source>
</evidence>
<dbReference type="FunFam" id="3.40.50.12230:FF:000001">
    <property type="entry name" value="Methionyl-tRNA formyltransferase"/>
    <property type="match status" value="1"/>
</dbReference>